<sequence>MSLATNLTASGSPNFAMQASNSLYKLKFGSIFFCTISLYSSNATSPFPELQRQCTTVL</sequence>
<protein>
    <submittedName>
        <fullName evidence="1">Uncharacterized protein</fullName>
    </submittedName>
</protein>
<dbReference type="AlphaFoldDB" id="A0A2P2IYY4"/>
<accession>A0A2P2IYY4</accession>
<proteinExistence type="predicted"/>
<evidence type="ECO:0000313" key="1">
    <source>
        <dbReference type="EMBL" id="MBW86444.1"/>
    </source>
</evidence>
<dbReference type="EMBL" id="GGEC01005961">
    <property type="protein sequence ID" value="MBW86444.1"/>
    <property type="molecule type" value="Transcribed_RNA"/>
</dbReference>
<name>A0A2P2IYY4_RHIMU</name>
<reference evidence="1" key="1">
    <citation type="submission" date="2018-02" db="EMBL/GenBank/DDBJ databases">
        <title>Rhizophora mucronata_Transcriptome.</title>
        <authorList>
            <person name="Meera S.P."/>
            <person name="Sreeshan A."/>
            <person name="Augustine A."/>
        </authorList>
    </citation>
    <scope>NUCLEOTIDE SEQUENCE</scope>
    <source>
        <tissue evidence="1">Leaf</tissue>
    </source>
</reference>
<organism evidence="1">
    <name type="scientific">Rhizophora mucronata</name>
    <name type="common">Asiatic mangrove</name>
    <dbReference type="NCBI Taxonomy" id="61149"/>
    <lineage>
        <taxon>Eukaryota</taxon>
        <taxon>Viridiplantae</taxon>
        <taxon>Streptophyta</taxon>
        <taxon>Embryophyta</taxon>
        <taxon>Tracheophyta</taxon>
        <taxon>Spermatophyta</taxon>
        <taxon>Magnoliopsida</taxon>
        <taxon>eudicotyledons</taxon>
        <taxon>Gunneridae</taxon>
        <taxon>Pentapetalae</taxon>
        <taxon>rosids</taxon>
        <taxon>fabids</taxon>
        <taxon>Malpighiales</taxon>
        <taxon>Rhizophoraceae</taxon>
        <taxon>Rhizophora</taxon>
    </lineage>
</organism>